<evidence type="ECO:0000313" key="2">
    <source>
        <dbReference type="EMBL" id="SFT56330.1"/>
    </source>
</evidence>
<proteinExistence type="predicted"/>
<name>A0A1I6Z0Q9_9BACT</name>
<dbReference type="EMBL" id="FPBF01000001">
    <property type="protein sequence ID" value="SFT56330.1"/>
    <property type="molecule type" value="Genomic_DNA"/>
</dbReference>
<reference evidence="3" key="1">
    <citation type="submission" date="2016-10" db="EMBL/GenBank/DDBJ databases">
        <authorList>
            <person name="Varghese N."/>
            <person name="Submissions S."/>
        </authorList>
    </citation>
    <scope>NUCLEOTIDE SEQUENCE [LARGE SCALE GENOMIC DNA]</scope>
    <source>
        <strain evidence="3">DSM 23445</strain>
    </source>
</reference>
<dbReference type="AlphaFoldDB" id="A0A1I6Z0Q9"/>
<feature type="transmembrane region" description="Helical" evidence="1">
    <location>
        <begin position="44"/>
        <end position="67"/>
    </location>
</feature>
<dbReference type="Proteomes" id="UP000199673">
    <property type="component" value="Unassembled WGS sequence"/>
</dbReference>
<sequence length="155" mass="17548">MIRSLISTLSAISGTLVVYGILKLDSFISSVNNPEYYDMLNDSAEFAIPDLGLILLFFLVVFPYQFIAITPLQRLFKQLGISVLKSCSIIVIISILIYSFGFTIIFRSPYLGIMDTLQTFGFGVLIFGVYFITNLAIQQILLKKSLNEYLNRNYE</sequence>
<keyword evidence="1" id="KW-1133">Transmembrane helix</keyword>
<feature type="transmembrane region" description="Helical" evidence="1">
    <location>
        <begin position="117"/>
        <end position="137"/>
    </location>
</feature>
<keyword evidence="3" id="KW-1185">Reference proteome</keyword>
<keyword evidence="1" id="KW-0472">Membrane</keyword>
<evidence type="ECO:0000256" key="1">
    <source>
        <dbReference type="SAM" id="Phobius"/>
    </source>
</evidence>
<accession>A0A1I6Z0Q9</accession>
<organism evidence="2 3">
    <name type="scientific">Algoriphagus locisalis</name>
    <dbReference type="NCBI Taxonomy" id="305507"/>
    <lineage>
        <taxon>Bacteria</taxon>
        <taxon>Pseudomonadati</taxon>
        <taxon>Bacteroidota</taxon>
        <taxon>Cytophagia</taxon>
        <taxon>Cytophagales</taxon>
        <taxon>Cyclobacteriaceae</taxon>
        <taxon>Algoriphagus</taxon>
    </lineage>
</organism>
<keyword evidence="1" id="KW-0812">Transmembrane</keyword>
<evidence type="ECO:0000313" key="3">
    <source>
        <dbReference type="Proteomes" id="UP000199673"/>
    </source>
</evidence>
<feature type="transmembrane region" description="Helical" evidence="1">
    <location>
        <begin position="79"/>
        <end position="105"/>
    </location>
</feature>
<gene>
    <name evidence="2" type="ORF">SAMN04489724_1351</name>
</gene>
<protein>
    <submittedName>
        <fullName evidence="2">Uncharacterized protein</fullName>
    </submittedName>
</protein>